<evidence type="ECO:0000313" key="5">
    <source>
        <dbReference type="Proteomes" id="UP000824028"/>
    </source>
</evidence>
<organism evidence="4 5">
    <name type="scientific">Candidatus Bacteroides merdigallinarum</name>
    <dbReference type="NCBI Taxonomy" id="2838473"/>
    <lineage>
        <taxon>Bacteria</taxon>
        <taxon>Pseudomonadati</taxon>
        <taxon>Bacteroidota</taxon>
        <taxon>Bacteroidia</taxon>
        <taxon>Bacteroidales</taxon>
        <taxon>Bacteroidaceae</taxon>
        <taxon>Bacteroides</taxon>
    </lineage>
</organism>
<evidence type="ECO:0000256" key="1">
    <source>
        <dbReference type="SAM" id="SignalP"/>
    </source>
</evidence>
<dbReference type="Pfam" id="PF17415">
    <property type="entry name" value="NigD_C"/>
    <property type="match status" value="1"/>
</dbReference>
<dbReference type="AlphaFoldDB" id="A0A9D2E9C9"/>
<dbReference type="Gene3D" id="2.60.40.2370">
    <property type="entry name" value="NigD-like, C-terminal beta sandwich domain"/>
    <property type="match status" value="1"/>
</dbReference>
<dbReference type="Pfam" id="PF12667">
    <property type="entry name" value="NigD_N"/>
    <property type="match status" value="1"/>
</dbReference>
<evidence type="ECO:0000313" key="4">
    <source>
        <dbReference type="EMBL" id="HIZ33150.1"/>
    </source>
</evidence>
<evidence type="ECO:0000259" key="2">
    <source>
        <dbReference type="Pfam" id="PF12667"/>
    </source>
</evidence>
<name>A0A9D2E9C9_9BACE</name>
<dbReference type="InterPro" id="IPR035376">
    <property type="entry name" value="NigD_C"/>
</dbReference>
<accession>A0A9D2E9C9</accession>
<dbReference type="EMBL" id="DXBX01000049">
    <property type="protein sequence ID" value="HIZ33150.1"/>
    <property type="molecule type" value="Genomic_DNA"/>
</dbReference>
<dbReference type="Proteomes" id="UP000824028">
    <property type="component" value="Unassembled WGS sequence"/>
</dbReference>
<comment type="caution">
    <text evidence="4">The sequence shown here is derived from an EMBL/GenBank/DDBJ whole genome shotgun (WGS) entry which is preliminary data.</text>
</comment>
<protein>
    <submittedName>
        <fullName evidence="4">NigD-like protein</fullName>
    </submittedName>
</protein>
<dbReference type="PROSITE" id="PS51257">
    <property type="entry name" value="PROKAR_LIPOPROTEIN"/>
    <property type="match status" value="1"/>
</dbReference>
<dbReference type="Gene3D" id="2.40.50.500">
    <property type="entry name" value="NigD-like N-terminal OB domain"/>
    <property type="match status" value="1"/>
</dbReference>
<evidence type="ECO:0000259" key="3">
    <source>
        <dbReference type="Pfam" id="PF17415"/>
    </source>
</evidence>
<reference evidence="4" key="1">
    <citation type="journal article" date="2021" name="PeerJ">
        <title>Extensive microbial diversity within the chicken gut microbiome revealed by metagenomics and culture.</title>
        <authorList>
            <person name="Gilroy R."/>
            <person name="Ravi A."/>
            <person name="Getino M."/>
            <person name="Pursley I."/>
            <person name="Horton D.L."/>
            <person name="Alikhan N.F."/>
            <person name="Baker D."/>
            <person name="Gharbi K."/>
            <person name="Hall N."/>
            <person name="Watson M."/>
            <person name="Adriaenssens E.M."/>
            <person name="Foster-Nyarko E."/>
            <person name="Jarju S."/>
            <person name="Secka A."/>
            <person name="Antonio M."/>
            <person name="Oren A."/>
            <person name="Chaudhuri R.R."/>
            <person name="La Ragione R."/>
            <person name="Hildebrand F."/>
            <person name="Pallen M.J."/>
        </authorList>
    </citation>
    <scope>NUCLEOTIDE SEQUENCE</scope>
    <source>
        <strain evidence="4">ChiHjej9B8-1298</strain>
    </source>
</reference>
<proteinExistence type="predicted"/>
<keyword evidence="1" id="KW-0732">Signal</keyword>
<feature type="chain" id="PRO_5038723329" evidence="1">
    <location>
        <begin position="25"/>
        <end position="230"/>
    </location>
</feature>
<feature type="domain" description="NigD-like C-terminal" evidence="3">
    <location>
        <begin position="114"/>
        <end position="226"/>
    </location>
</feature>
<gene>
    <name evidence="4" type="ORF">H9814_06330</name>
</gene>
<dbReference type="InterPro" id="IPR024299">
    <property type="entry name" value="NigD-like_OB_dom"/>
</dbReference>
<dbReference type="InterPro" id="IPR038143">
    <property type="entry name" value="NigD-like_C_dom_sf"/>
</dbReference>
<dbReference type="InterPro" id="IPR038179">
    <property type="entry name" value="NigD-like_N_sf"/>
</dbReference>
<reference evidence="4" key="2">
    <citation type="submission" date="2021-04" db="EMBL/GenBank/DDBJ databases">
        <authorList>
            <person name="Gilroy R."/>
        </authorList>
    </citation>
    <scope>NUCLEOTIDE SEQUENCE</scope>
    <source>
        <strain evidence="4">ChiHjej9B8-1298</strain>
    </source>
</reference>
<feature type="domain" description="NigD-like N-terminal OB" evidence="2">
    <location>
        <begin position="39"/>
        <end position="104"/>
    </location>
</feature>
<sequence length="230" mass="26032">MKQTSFLCAVCGALVSLFTLQSCLNDDTYGGEDLLFAVGTVRVIEGQDYYFELDEGSLLYPTDTTSIHGYDVVDGQRAFVYFNPLAEELSGYDYNAKLEHIENILTKNIYSMPADKADSIGHDRIDADDIWLTEDHINIVYKIYHSNNPKEKHMLNLVIDEAAAPATDNYLHLHFRHNAYNDAPIRSGTGIVSFRLDKVRDLLEGKQGFRIHVPTIYNGEQTYTVNKTSH</sequence>
<feature type="signal peptide" evidence="1">
    <location>
        <begin position="1"/>
        <end position="24"/>
    </location>
</feature>